<dbReference type="EMBL" id="JAPDHZ010000002">
    <property type="protein sequence ID" value="MDG0789942.1"/>
    <property type="molecule type" value="Genomic_DNA"/>
</dbReference>
<gene>
    <name evidence="1" type="ORF">OMP38_03060</name>
</gene>
<sequence length="215" mass="24522">METEHIYSVNELIRLREKAQRAIKIQSSELEIDGWSKSDYDIKALLDVFKPLRAREGIIFKSYLYRSGLNGNGIIRAVQASENDQASDLFLGNDLFSPPNPKGSFENLMDGIQGDGSPWSYMCASLFLREALAFGEMWHGISWGHFHIYVPNIEGEESVIPEYWDLDWRRVPPDFTPQVTVTEEAVVVKFYTFCGVGASGVFEHIDTYKKRLLCI</sequence>
<protein>
    <submittedName>
        <fullName evidence="1">Uncharacterized protein</fullName>
    </submittedName>
</protein>
<evidence type="ECO:0000313" key="1">
    <source>
        <dbReference type="EMBL" id="MDG0789942.1"/>
    </source>
</evidence>
<reference evidence="1 2" key="1">
    <citation type="submission" date="2022-10" db="EMBL/GenBank/DDBJ databases">
        <title>Comparative genomic analysis of Cohnella hashimotonis sp. nov., isolated from the International Space Station.</title>
        <authorList>
            <person name="Simpson A."/>
            <person name="Venkateswaran K."/>
        </authorList>
    </citation>
    <scope>NUCLEOTIDE SEQUENCE [LARGE SCALE GENOMIC DNA]</scope>
    <source>
        <strain evidence="1 2">DSM 18997</strain>
    </source>
</reference>
<accession>A0A9X4KDC2</accession>
<name>A0A9X4KDC2_9BACL</name>
<keyword evidence="2" id="KW-1185">Reference proteome</keyword>
<dbReference type="AlphaFoldDB" id="A0A9X4KDC2"/>
<proteinExistence type="predicted"/>
<dbReference type="RefSeq" id="WP_277563829.1">
    <property type="nucleotide sequence ID" value="NZ_JAPDHZ010000002.1"/>
</dbReference>
<comment type="caution">
    <text evidence="1">The sequence shown here is derived from an EMBL/GenBank/DDBJ whole genome shotgun (WGS) entry which is preliminary data.</text>
</comment>
<organism evidence="1 2">
    <name type="scientific">Cohnella ginsengisoli</name>
    <dbReference type="NCBI Taxonomy" id="425004"/>
    <lineage>
        <taxon>Bacteria</taxon>
        <taxon>Bacillati</taxon>
        <taxon>Bacillota</taxon>
        <taxon>Bacilli</taxon>
        <taxon>Bacillales</taxon>
        <taxon>Paenibacillaceae</taxon>
        <taxon>Cohnella</taxon>
    </lineage>
</organism>
<evidence type="ECO:0000313" key="2">
    <source>
        <dbReference type="Proteomes" id="UP001153387"/>
    </source>
</evidence>
<dbReference type="Proteomes" id="UP001153387">
    <property type="component" value="Unassembled WGS sequence"/>
</dbReference>